<evidence type="ECO:0000256" key="11">
    <source>
        <dbReference type="ARBA" id="ARBA00023277"/>
    </source>
</evidence>
<evidence type="ECO:0000256" key="15">
    <source>
        <dbReference type="RuleBase" id="RU368122"/>
    </source>
</evidence>
<keyword evidence="6 15" id="KW-0136">Cellulose degradation</keyword>
<dbReference type="InterPro" id="IPR049892">
    <property type="entry name" value="AA9"/>
</dbReference>
<dbReference type="GO" id="GO:0030248">
    <property type="term" value="F:cellulose binding"/>
    <property type="evidence" value="ECO:0007669"/>
    <property type="project" value="UniProtKB-UniRule"/>
</dbReference>
<evidence type="ECO:0000256" key="14">
    <source>
        <dbReference type="ARBA" id="ARBA00045077"/>
    </source>
</evidence>
<dbReference type="EC" id="1.14.99.56" evidence="15"/>
<dbReference type="InterPro" id="IPR035971">
    <property type="entry name" value="CBD_sf"/>
</dbReference>
<gene>
    <name evidence="18" type="ORF">CVT25_006715</name>
</gene>
<dbReference type="InParanoid" id="A0A409XE81"/>
<evidence type="ECO:0000256" key="2">
    <source>
        <dbReference type="ARBA" id="ARBA00004613"/>
    </source>
</evidence>
<name>A0A409XE81_PSICY</name>
<evidence type="ECO:0000256" key="1">
    <source>
        <dbReference type="ARBA" id="ARBA00001973"/>
    </source>
</evidence>
<dbReference type="AlphaFoldDB" id="A0A409XE81"/>
<dbReference type="PANTHER" id="PTHR33353">
    <property type="entry name" value="PUTATIVE (AFU_ORTHOLOGUE AFUA_1G12560)-RELATED"/>
    <property type="match status" value="1"/>
</dbReference>
<dbReference type="PROSITE" id="PS51164">
    <property type="entry name" value="CBM1_2"/>
    <property type="match status" value="1"/>
</dbReference>
<dbReference type="PROSITE" id="PS00562">
    <property type="entry name" value="CBM1_1"/>
    <property type="match status" value="1"/>
</dbReference>
<keyword evidence="5 16" id="KW-0732">Signal</keyword>
<keyword evidence="3 15" id="KW-0964">Secreted</keyword>
<reference evidence="18 19" key="1">
    <citation type="journal article" date="2018" name="Evol. Lett.">
        <title>Horizontal gene cluster transfer increased hallucinogenic mushroom diversity.</title>
        <authorList>
            <person name="Reynolds H.T."/>
            <person name="Vijayakumar V."/>
            <person name="Gluck-Thaler E."/>
            <person name="Korotkin H.B."/>
            <person name="Matheny P.B."/>
            <person name="Slot J.C."/>
        </authorList>
    </citation>
    <scope>NUCLEOTIDE SEQUENCE [LARGE SCALE GENOMIC DNA]</scope>
    <source>
        <strain evidence="18 19">2631</strain>
    </source>
</reference>
<comment type="cofactor">
    <cofactor evidence="1">
        <name>Cu(2+)</name>
        <dbReference type="ChEBI" id="CHEBI:29036"/>
    </cofactor>
</comment>
<comment type="function">
    <text evidence="15">Lytic polysaccharide monooxygenase (LMPO) that depolymerizes crystalline and amorphous polysaccharides via the oxidation of scissile alpha- or beta-(1-4)-glycosidic bonds, yielding C1 and/or C4 oxidation products. Catalysis by LPMOs requires the reduction of the active-site copper from Cu(II) to Cu(I) by a reducing agent and H(2)O(2) or O(2) as a cosubstrate.</text>
</comment>
<dbReference type="GO" id="GO:0005576">
    <property type="term" value="C:extracellular region"/>
    <property type="evidence" value="ECO:0007669"/>
    <property type="project" value="UniProtKB-SubCell"/>
</dbReference>
<dbReference type="InterPro" id="IPR005103">
    <property type="entry name" value="AA9_LPMO"/>
</dbReference>
<evidence type="ECO:0000256" key="13">
    <source>
        <dbReference type="ARBA" id="ARBA00044502"/>
    </source>
</evidence>
<dbReference type="EMBL" id="NHYD01001951">
    <property type="protein sequence ID" value="PPQ89045.1"/>
    <property type="molecule type" value="Genomic_DNA"/>
</dbReference>
<dbReference type="SUPFAM" id="SSF57180">
    <property type="entry name" value="Cellulose-binding domain"/>
    <property type="match status" value="1"/>
</dbReference>
<evidence type="ECO:0000313" key="19">
    <source>
        <dbReference type="Proteomes" id="UP000283269"/>
    </source>
</evidence>
<organism evidence="18 19">
    <name type="scientific">Psilocybe cyanescens</name>
    <dbReference type="NCBI Taxonomy" id="93625"/>
    <lineage>
        <taxon>Eukaryota</taxon>
        <taxon>Fungi</taxon>
        <taxon>Dikarya</taxon>
        <taxon>Basidiomycota</taxon>
        <taxon>Agaricomycotina</taxon>
        <taxon>Agaricomycetes</taxon>
        <taxon>Agaricomycetidae</taxon>
        <taxon>Agaricales</taxon>
        <taxon>Agaricineae</taxon>
        <taxon>Strophariaceae</taxon>
        <taxon>Psilocybe</taxon>
    </lineage>
</organism>
<proteinExistence type="inferred from homology"/>
<dbReference type="Proteomes" id="UP000283269">
    <property type="component" value="Unassembled WGS sequence"/>
</dbReference>
<protein>
    <recommendedName>
        <fullName evidence="15">AA9 family lytic polysaccharide monooxygenase</fullName>
        <ecNumber evidence="15">1.14.99.56</ecNumber>
    </recommendedName>
    <alternativeName>
        <fullName evidence="15">Endo-beta-1,4-glucanase</fullName>
    </alternativeName>
    <alternativeName>
        <fullName evidence="15">Glycosyl hydrolase 61 family protein</fullName>
    </alternativeName>
</protein>
<keyword evidence="19" id="KW-1185">Reference proteome</keyword>
<comment type="domain">
    <text evidence="15">Has a modular structure: an endo-beta-1,4-glucanase catalytic module at the N-terminus, a linker rich in serines and threonines, and a C-terminal carbohydrate-binding module (CBM).</text>
</comment>
<feature type="domain" description="CBM1" evidence="17">
    <location>
        <begin position="314"/>
        <end position="349"/>
    </location>
</feature>
<dbReference type="PANTHER" id="PTHR33353:SF9">
    <property type="entry name" value="ENDOGLUCANASE II"/>
    <property type="match status" value="1"/>
</dbReference>
<evidence type="ECO:0000256" key="10">
    <source>
        <dbReference type="ARBA" id="ARBA00023157"/>
    </source>
</evidence>
<evidence type="ECO:0000256" key="4">
    <source>
        <dbReference type="ARBA" id="ARBA00022723"/>
    </source>
</evidence>
<dbReference type="GO" id="GO:0030245">
    <property type="term" value="P:cellulose catabolic process"/>
    <property type="evidence" value="ECO:0007669"/>
    <property type="project" value="UniProtKB-UniRule"/>
</dbReference>
<sequence length="350" mass="35720">MRYALATAAFVASAAAHATFQELWINGVDAGNSCVRLPTSNNPVTSVTTNDLACNIAGTSQGVCPVNAGDQLTVEMHQQPGDRTCSNEAIGGDHYGPVQIYMAAVSDATTAVGSSANWFKVAEMGMPSNNPVYWATEVLNNNCGHFTFTVPKDIAPGNYLVRAEVIALHVASSVGGAQFYMSCYQVNVASSGSTKPSTVKFPGAYSASDPGILINIYEPLSTYAIPGPTPYGAAVPAVAATPWPTTATWNTASQPKTVPTVVPGAPTAVPSSGGGGATTVAPAPTTTARTTTINTTTARTTTVNTPTPTPTSAGTVALYGQCGGTGWTGATGCAQGTCQVVNAYYSQCLN</sequence>
<feature type="chain" id="PRO_5018968656" description="AA9 family lytic polysaccharide monooxygenase" evidence="16">
    <location>
        <begin position="17"/>
        <end position="350"/>
    </location>
</feature>
<evidence type="ECO:0000256" key="9">
    <source>
        <dbReference type="ARBA" id="ARBA00023033"/>
    </source>
</evidence>
<dbReference type="Pfam" id="PF00734">
    <property type="entry name" value="CBM_1"/>
    <property type="match status" value="1"/>
</dbReference>
<evidence type="ECO:0000313" key="18">
    <source>
        <dbReference type="EMBL" id="PPQ89045.1"/>
    </source>
</evidence>
<keyword evidence="8" id="KW-0186">Copper</keyword>
<accession>A0A409XE81</accession>
<evidence type="ECO:0000256" key="12">
    <source>
        <dbReference type="ARBA" id="ARBA00023326"/>
    </source>
</evidence>
<keyword evidence="12 15" id="KW-0624">Polysaccharide degradation</keyword>
<comment type="subcellular location">
    <subcellularLocation>
        <location evidence="2 15">Secreted</location>
    </subcellularLocation>
</comment>
<dbReference type="Pfam" id="PF03443">
    <property type="entry name" value="AA9"/>
    <property type="match status" value="1"/>
</dbReference>
<keyword evidence="10 15" id="KW-1015">Disulfide bond</keyword>
<comment type="similarity">
    <text evidence="13">Belongs to the polysaccharide monooxygenase AA9 family.</text>
</comment>
<evidence type="ECO:0000256" key="3">
    <source>
        <dbReference type="ARBA" id="ARBA00022525"/>
    </source>
</evidence>
<keyword evidence="9" id="KW-0503">Monooxygenase</keyword>
<feature type="signal peptide" evidence="16">
    <location>
        <begin position="1"/>
        <end position="16"/>
    </location>
</feature>
<evidence type="ECO:0000256" key="6">
    <source>
        <dbReference type="ARBA" id="ARBA00023001"/>
    </source>
</evidence>
<dbReference type="InterPro" id="IPR000254">
    <property type="entry name" value="CBD"/>
</dbReference>
<evidence type="ECO:0000256" key="8">
    <source>
        <dbReference type="ARBA" id="ARBA00023008"/>
    </source>
</evidence>
<evidence type="ECO:0000259" key="17">
    <source>
        <dbReference type="PROSITE" id="PS51164"/>
    </source>
</evidence>
<dbReference type="Gene3D" id="2.70.50.70">
    <property type="match status" value="1"/>
</dbReference>
<evidence type="ECO:0000256" key="5">
    <source>
        <dbReference type="ARBA" id="ARBA00022729"/>
    </source>
</evidence>
<dbReference type="SMART" id="SM00236">
    <property type="entry name" value="fCBD"/>
    <property type="match status" value="1"/>
</dbReference>
<evidence type="ECO:0000256" key="7">
    <source>
        <dbReference type="ARBA" id="ARBA00023002"/>
    </source>
</evidence>
<keyword evidence="7" id="KW-0560">Oxidoreductase</keyword>
<dbReference type="OrthoDB" id="3238762at2759"/>
<dbReference type="GO" id="GO:0046872">
    <property type="term" value="F:metal ion binding"/>
    <property type="evidence" value="ECO:0007669"/>
    <property type="project" value="UniProtKB-KW"/>
</dbReference>
<evidence type="ECO:0000256" key="16">
    <source>
        <dbReference type="SAM" id="SignalP"/>
    </source>
</evidence>
<dbReference type="GO" id="GO:0008810">
    <property type="term" value="F:cellulase activity"/>
    <property type="evidence" value="ECO:0007669"/>
    <property type="project" value="UniProtKB-UniRule"/>
</dbReference>
<dbReference type="GO" id="GO:0004497">
    <property type="term" value="F:monooxygenase activity"/>
    <property type="evidence" value="ECO:0007669"/>
    <property type="project" value="UniProtKB-KW"/>
</dbReference>
<dbReference type="STRING" id="93625.A0A409XE81"/>
<keyword evidence="11 15" id="KW-0119">Carbohydrate metabolism</keyword>
<comment type="catalytic activity">
    <reaction evidence="14 15">
        <text>[(1-&gt;4)-beta-D-glucosyl]n+m + reduced acceptor + O2 = 4-dehydro-beta-D-glucosyl-[(1-&gt;4)-beta-D-glucosyl]n-1 + [(1-&gt;4)-beta-D-glucosyl]m + acceptor + H2O.</text>
        <dbReference type="EC" id="1.14.99.56"/>
    </reaction>
</comment>
<comment type="caution">
    <text evidence="18">The sequence shown here is derived from an EMBL/GenBank/DDBJ whole genome shotgun (WGS) entry which is preliminary data.</text>
</comment>
<keyword evidence="4" id="KW-0479">Metal-binding</keyword>
<dbReference type="CDD" id="cd21175">
    <property type="entry name" value="LPMO_AA9"/>
    <property type="match status" value="1"/>
</dbReference>